<dbReference type="EMBL" id="JOKH01000005">
    <property type="protein sequence ID" value="KEQ16648.1"/>
    <property type="molecule type" value="Genomic_DNA"/>
</dbReference>
<reference evidence="2 3" key="1">
    <citation type="submission" date="2014-06" db="EMBL/GenBank/DDBJ databases">
        <title>Whole Genome Sequences of Three Symbiotic Endozoicomonas Bacteria.</title>
        <authorList>
            <person name="Neave M.J."/>
            <person name="Apprill A."/>
            <person name="Voolstra C.R."/>
        </authorList>
    </citation>
    <scope>NUCLEOTIDE SEQUENCE [LARGE SCALE GENOMIC DNA]</scope>
    <source>
        <strain evidence="2 3">DSM 25634</strain>
    </source>
</reference>
<keyword evidence="3" id="KW-1185">Reference proteome</keyword>
<feature type="transmembrane region" description="Helical" evidence="1">
    <location>
        <begin position="62"/>
        <end position="86"/>
    </location>
</feature>
<gene>
    <name evidence="2" type="ORF">GZ78_22790</name>
</gene>
<keyword evidence="1" id="KW-0472">Membrane</keyword>
<dbReference type="Proteomes" id="UP000028073">
    <property type="component" value="Unassembled WGS sequence"/>
</dbReference>
<name>A0A081NDX5_9GAMM</name>
<keyword evidence="1" id="KW-1133">Transmembrane helix</keyword>
<evidence type="ECO:0000313" key="2">
    <source>
        <dbReference type="EMBL" id="KEQ16648.1"/>
    </source>
</evidence>
<comment type="caution">
    <text evidence="2">The sequence shown here is derived from an EMBL/GenBank/DDBJ whole genome shotgun (WGS) entry which is preliminary data.</text>
</comment>
<evidence type="ECO:0008006" key="4">
    <source>
        <dbReference type="Google" id="ProtNLM"/>
    </source>
</evidence>
<keyword evidence="1" id="KW-0812">Transmembrane</keyword>
<organism evidence="2 3">
    <name type="scientific">Endozoicomonas numazuensis</name>
    <dbReference type="NCBI Taxonomy" id="1137799"/>
    <lineage>
        <taxon>Bacteria</taxon>
        <taxon>Pseudomonadati</taxon>
        <taxon>Pseudomonadota</taxon>
        <taxon>Gammaproteobacteria</taxon>
        <taxon>Oceanospirillales</taxon>
        <taxon>Endozoicomonadaceae</taxon>
        <taxon>Endozoicomonas</taxon>
    </lineage>
</organism>
<dbReference type="OrthoDB" id="6197365at2"/>
<accession>A0A081NDX5</accession>
<dbReference type="AlphaFoldDB" id="A0A081NDX5"/>
<dbReference type="RefSeq" id="WP_034840390.1">
    <property type="nucleotide sequence ID" value="NZ_JOKH01000005.1"/>
</dbReference>
<protein>
    <recommendedName>
        <fullName evidence="4">Restriction alleviation protein, Lar family</fullName>
    </recommendedName>
</protein>
<evidence type="ECO:0000256" key="1">
    <source>
        <dbReference type="SAM" id="Phobius"/>
    </source>
</evidence>
<sequence length="88" mass="9885">MKLEKCPCCLGQADLASMMVGDMEMWQVTCSSCGLSTELDDDRAFSEERWNKRLEHSKLKMWVTLLASFLPFLAVAAFLGGSFMGLRL</sequence>
<proteinExistence type="predicted"/>
<evidence type="ECO:0000313" key="3">
    <source>
        <dbReference type="Proteomes" id="UP000028073"/>
    </source>
</evidence>